<feature type="transmembrane region" description="Helical" evidence="1">
    <location>
        <begin position="455"/>
        <end position="478"/>
    </location>
</feature>
<comment type="caution">
    <text evidence="2">The sequence shown here is derived from an EMBL/GenBank/DDBJ whole genome shotgun (WGS) entry which is preliminary data.</text>
</comment>
<name>A0ABP7J2V7_9ACTN</name>
<protein>
    <submittedName>
        <fullName evidence="2">Multidrug efflux ABC transporter permease</fullName>
    </submittedName>
</protein>
<gene>
    <name evidence="2" type="ORF">GCM10022242_36930</name>
</gene>
<evidence type="ECO:0000313" key="2">
    <source>
        <dbReference type="EMBL" id="GAA3832385.1"/>
    </source>
</evidence>
<feature type="transmembrane region" description="Helical" evidence="1">
    <location>
        <begin position="131"/>
        <end position="154"/>
    </location>
</feature>
<keyword evidence="3" id="KW-1185">Reference proteome</keyword>
<dbReference type="Proteomes" id="UP001501821">
    <property type="component" value="Unassembled WGS sequence"/>
</dbReference>
<keyword evidence="1" id="KW-1133">Transmembrane helix</keyword>
<feature type="transmembrane region" description="Helical" evidence="1">
    <location>
        <begin position="241"/>
        <end position="258"/>
    </location>
</feature>
<dbReference type="EMBL" id="BAABAH010000017">
    <property type="protein sequence ID" value="GAA3832385.1"/>
    <property type="molecule type" value="Genomic_DNA"/>
</dbReference>
<feature type="transmembrane region" description="Helical" evidence="1">
    <location>
        <begin position="386"/>
        <end position="415"/>
    </location>
</feature>
<feature type="transmembrane region" description="Helical" evidence="1">
    <location>
        <begin position="300"/>
        <end position="321"/>
    </location>
</feature>
<sequence length="525" mass="54560">MTRTTTAGTLTGAQLLVRLALRRDRVLAPVWIGVLVLMSVASAAATAGLYPDLAERTRVADAVNASPAIVALYGPILDPSSIGELAMSKMTVLYAVFAAVLFIVVVRRHTRVEEESGRTELVGGTSVGRDAPLAAAIMEAVLLAVVLGVLTALGNALGGLDPLGSVAFGALWTGTGLVAAGIGAVAAQMSASARTCSAFAAAVVGTLYVLRAAGDTGPQWLSWLSPFGWNTQVQAYGDTRWWLLLAYPALAAGLVLVAQQIRARRDLGSGLIAARPGPPVGSPRLGDAIGLAIRVHTTAITLWSAAFAVLGVVFGMIAPGIDDIIRGSSMQGVLDKLGGYLIAAILSIVAVVASYFTMTVVSHTSHDETDGRTELVLATTTSRSRWFAATALVAFAGVTWLLVVTGVGLSVGYLAADGPDIGSLVLAALGWAPAVWVTGALGALCFALGPRWTPVGWAWPAMFLTLEILGDLFDLPGWVTGLSPYQHVPALPAEPWDWPAEIGLTALAAALLAVAWWRFRERDIG</sequence>
<evidence type="ECO:0000313" key="3">
    <source>
        <dbReference type="Proteomes" id="UP001501821"/>
    </source>
</evidence>
<feature type="transmembrane region" description="Helical" evidence="1">
    <location>
        <begin position="341"/>
        <end position="365"/>
    </location>
</feature>
<reference evidence="3" key="1">
    <citation type="journal article" date="2019" name="Int. J. Syst. Evol. Microbiol.">
        <title>The Global Catalogue of Microorganisms (GCM) 10K type strain sequencing project: providing services to taxonomists for standard genome sequencing and annotation.</title>
        <authorList>
            <consortium name="The Broad Institute Genomics Platform"/>
            <consortium name="The Broad Institute Genome Sequencing Center for Infectious Disease"/>
            <person name="Wu L."/>
            <person name="Ma J."/>
        </authorList>
    </citation>
    <scope>NUCLEOTIDE SEQUENCE [LARGE SCALE GENOMIC DNA]</scope>
    <source>
        <strain evidence="3">JCM 16953</strain>
    </source>
</reference>
<feature type="transmembrane region" description="Helical" evidence="1">
    <location>
        <begin position="26"/>
        <end position="50"/>
    </location>
</feature>
<feature type="transmembrane region" description="Helical" evidence="1">
    <location>
        <begin position="421"/>
        <end position="448"/>
    </location>
</feature>
<feature type="transmembrane region" description="Helical" evidence="1">
    <location>
        <begin position="199"/>
        <end position="221"/>
    </location>
</feature>
<feature type="transmembrane region" description="Helical" evidence="1">
    <location>
        <begin position="91"/>
        <end position="110"/>
    </location>
</feature>
<feature type="transmembrane region" description="Helical" evidence="1">
    <location>
        <begin position="498"/>
        <end position="519"/>
    </location>
</feature>
<feature type="transmembrane region" description="Helical" evidence="1">
    <location>
        <begin position="166"/>
        <end position="187"/>
    </location>
</feature>
<evidence type="ECO:0000256" key="1">
    <source>
        <dbReference type="SAM" id="Phobius"/>
    </source>
</evidence>
<keyword evidence="1" id="KW-0472">Membrane</keyword>
<proteinExistence type="predicted"/>
<organism evidence="2 3">
    <name type="scientific">Nocardioides panacisoli</name>
    <dbReference type="NCBI Taxonomy" id="627624"/>
    <lineage>
        <taxon>Bacteria</taxon>
        <taxon>Bacillati</taxon>
        <taxon>Actinomycetota</taxon>
        <taxon>Actinomycetes</taxon>
        <taxon>Propionibacteriales</taxon>
        <taxon>Nocardioidaceae</taxon>
        <taxon>Nocardioides</taxon>
    </lineage>
</organism>
<keyword evidence="1" id="KW-0812">Transmembrane</keyword>
<accession>A0ABP7J2V7</accession>
<dbReference type="RefSeq" id="WP_344778233.1">
    <property type="nucleotide sequence ID" value="NZ_BAABAH010000017.1"/>
</dbReference>